<keyword evidence="7" id="KW-1185">Reference proteome</keyword>
<comment type="subcellular location">
    <subcellularLocation>
        <location evidence="1">Membrane</location>
        <topology evidence="1">Single-pass membrane protein</topology>
    </subcellularLocation>
</comment>
<feature type="domain" description="Wall-associated receptor kinase galacturonan-binding" evidence="5">
    <location>
        <begin position="32"/>
        <end position="94"/>
    </location>
</feature>
<proteinExistence type="predicted"/>
<comment type="caution">
    <text evidence="6">The sequence shown here is derived from an EMBL/GenBank/DDBJ whole genome shotgun (WGS) entry which is preliminary data.</text>
</comment>
<evidence type="ECO:0000313" key="6">
    <source>
        <dbReference type="EMBL" id="KAL1553081.1"/>
    </source>
</evidence>
<keyword evidence="3" id="KW-0812">Transmembrane</keyword>
<reference evidence="6 7" key="1">
    <citation type="submission" date="2024-06" db="EMBL/GenBank/DDBJ databases">
        <title>A chromosome level genome sequence of Diviner's sage (Salvia divinorum).</title>
        <authorList>
            <person name="Ford S.A."/>
            <person name="Ro D.-K."/>
            <person name="Ness R.W."/>
            <person name="Phillips M.A."/>
        </authorList>
    </citation>
    <scope>NUCLEOTIDE SEQUENCE [LARGE SCALE GENOMIC DNA]</scope>
    <source>
        <strain evidence="6">SAF-2024a</strain>
        <tissue evidence="6">Leaf</tissue>
    </source>
</reference>
<dbReference type="AlphaFoldDB" id="A0ABD1H9F7"/>
<feature type="transmembrane region" description="Helical" evidence="3">
    <location>
        <begin position="260"/>
        <end position="291"/>
    </location>
</feature>
<keyword evidence="3" id="KW-0472">Membrane</keyword>
<feature type="signal peptide" evidence="4">
    <location>
        <begin position="1"/>
        <end position="30"/>
    </location>
</feature>
<organism evidence="6 7">
    <name type="scientific">Salvia divinorum</name>
    <name type="common">Maria pastora</name>
    <name type="synonym">Diviner's sage</name>
    <dbReference type="NCBI Taxonomy" id="28513"/>
    <lineage>
        <taxon>Eukaryota</taxon>
        <taxon>Viridiplantae</taxon>
        <taxon>Streptophyta</taxon>
        <taxon>Embryophyta</taxon>
        <taxon>Tracheophyta</taxon>
        <taxon>Spermatophyta</taxon>
        <taxon>Magnoliopsida</taxon>
        <taxon>eudicotyledons</taxon>
        <taxon>Gunneridae</taxon>
        <taxon>Pentapetalae</taxon>
        <taxon>asterids</taxon>
        <taxon>lamiids</taxon>
        <taxon>Lamiales</taxon>
        <taxon>Lamiaceae</taxon>
        <taxon>Nepetoideae</taxon>
        <taxon>Mentheae</taxon>
        <taxon>Salviinae</taxon>
        <taxon>Salvia</taxon>
        <taxon>Salvia subgen. Calosphace</taxon>
    </lineage>
</organism>
<name>A0ABD1H9F7_SALDI</name>
<protein>
    <recommendedName>
        <fullName evidence="5">Wall-associated receptor kinase galacturonan-binding domain-containing protein</fullName>
    </recommendedName>
</protein>
<evidence type="ECO:0000256" key="2">
    <source>
        <dbReference type="ARBA" id="ARBA00022729"/>
    </source>
</evidence>
<dbReference type="PANTHER" id="PTHR33138:SF30">
    <property type="entry name" value="LEAF RUST 10 DISEASE-RESISTANCE LOCUS RECEPTOR-LIKE PROTEIN KINASE-LIKE 2.7"/>
    <property type="match status" value="1"/>
</dbReference>
<gene>
    <name evidence="6" type="ORF">AAHA92_13801</name>
</gene>
<keyword evidence="3" id="KW-1133">Transmembrane helix</keyword>
<dbReference type="PANTHER" id="PTHR33138">
    <property type="entry name" value="OS01G0690200 PROTEIN"/>
    <property type="match status" value="1"/>
</dbReference>
<dbReference type="GO" id="GO:0016020">
    <property type="term" value="C:membrane"/>
    <property type="evidence" value="ECO:0007669"/>
    <property type="project" value="UniProtKB-SubCell"/>
</dbReference>
<dbReference type="InterPro" id="IPR025287">
    <property type="entry name" value="WAK_GUB"/>
</dbReference>
<evidence type="ECO:0000256" key="1">
    <source>
        <dbReference type="ARBA" id="ARBA00004167"/>
    </source>
</evidence>
<keyword evidence="2 4" id="KW-0732">Signal</keyword>
<accession>A0ABD1H9F7</accession>
<dbReference type="Proteomes" id="UP001567538">
    <property type="component" value="Unassembled WGS sequence"/>
</dbReference>
<dbReference type="EMBL" id="JBEAFC010000006">
    <property type="protein sequence ID" value="KAL1553081.1"/>
    <property type="molecule type" value="Genomic_DNA"/>
</dbReference>
<feature type="chain" id="PRO_5044857593" description="Wall-associated receptor kinase galacturonan-binding domain-containing protein" evidence="4">
    <location>
        <begin position="31"/>
        <end position="432"/>
    </location>
</feature>
<evidence type="ECO:0000256" key="3">
    <source>
        <dbReference type="SAM" id="Phobius"/>
    </source>
</evidence>
<feature type="transmembrane region" description="Helical" evidence="3">
    <location>
        <begin position="303"/>
        <end position="325"/>
    </location>
</feature>
<dbReference type="Pfam" id="PF13947">
    <property type="entry name" value="GUB_WAK_bind"/>
    <property type="match status" value="1"/>
</dbReference>
<evidence type="ECO:0000259" key="5">
    <source>
        <dbReference type="Pfam" id="PF13947"/>
    </source>
</evidence>
<evidence type="ECO:0000256" key="4">
    <source>
        <dbReference type="SAM" id="SignalP"/>
    </source>
</evidence>
<evidence type="ECO:0000313" key="7">
    <source>
        <dbReference type="Proteomes" id="UP001567538"/>
    </source>
</evidence>
<sequence length="432" mass="48765">MMMMNQNLIFFFTCSSLLIASLHFFQACNATCTPSACGLIPNIFPPFRLKNDPQHCGDPSCELVCENNVASINLNSHKYYVKEINYTDFTTRLAYASIDNSTCSFPISSAYEPNYFNPYFLEREKNQPISFMSCEYPLHNCSLSPQVTGCGQSSAHTCIKAGNLRPADVELMCTVESIVPTSWNFTDLNNVSLSEIHQSLLYGFKLYWLGFICQNCNGYGCYVGPDRLAVCHELPSALYYKWEAVMDSFKWPEGPAAGCLMLFMLIVAVVFAGVTIPAKIIIGFGISYWVFVKNWYRKDIEHILVVSYEVRFSVGMLFGMGFLIYKFRRRRLSSYEEIEGFLQSDNKLSPIRQGHSDLNGCSRNYRMSPNDCPSMNQVLGMLEGDVERLRIPAYSSPSTHVAGNEEESWLTDSTEVSLLHLNNSSCVEITIS</sequence>